<accession>A0A0A9CDZ6</accession>
<sequence length="71" mass="7500">MRSAPAVAPIQTPLSSSSENPSLPQQAQSGCMPTMPLVVLPHLEPALLPLSYVGTTPVPLGHGHEMHNHRS</sequence>
<protein>
    <submittedName>
        <fullName evidence="2">Uncharacterized protein</fullName>
    </submittedName>
</protein>
<evidence type="ECO:0000256" key="1">
    <source>
        <dbReference type="SAM" id="MobiDB-lite"/>
    </source>
</evidence>
<reference evidence="2" key="2">
    <citation type="journal article" date="2015" name="Data Brief">
        <title>Shoot transcriptome of the giant reed, Arundo donax.</title>
        <authorList>
            <person name="Barrero R.A."/>
            <person name="Guerrero F.D."/>
            <person name="Moolhuijzen P."/>
            <person name="Goolsby J.A."/>
            <person name="Tidwell J."/>
            <person name="Bellgard S.E."/>
            <person name="Bellgard M.I."/>
        </authorList>
    </citation>
    <scope>NUCLEOTIDE SEQUENCE</scope>
    <source>
        <tissue evidence="2">Shoot tissue taken approximately 20 cm above the soil surface</tissue>
    </source>
</reference>
<proteinExistence type="predicted"/>
<dbReference type="EMBL" id="GBRH01224079">
    <property type="protein sequence ID" value="JAD73816.1"/>
    <property type="molecule type" value="Transcribed_RNA"/>
</dbReference>
<organism evidence="2">
    <name type="scientific">Arundo donax</name>
    <name type="common">Giant reed</name>
    <name type="synonym">Donax arundinaceus</name>
    <dbReference type="NCBI Taxonomy" id="35708"/>
    <lineage>
        <taxon>Eukaryota</taxon>
        <taxon>Viridiplantae</taxon>
        <taxon>Streptophyta</taxon>
        <taxon>Embryophyta</taxon>
        <taxon>Tracheophyta</taxon>
        <taxon>Spermatophyta</taxon>
        <taxon>Magnoliopsida</taxon>
        <taxon>Liliopsida</taxon>
        <taxon>Poales</taxon>
        <taxon>Poaceae</taxon>
        <taxon>PACMAD clade</taxon>
        <taxon>Arundinoideae</taxon>
        <taxon>Arundineae</taxon>
        <taxon>Arundo</taxon>
    </lineage>
</organism>
<dbReference type="AlphaFoldDB" id="A0A0A9CDZ6"/>
<feature type="region of interest" description="Disordered" evidence="1">
    <location>
        <begin position="1"/>
        <end position="30"/>
    </location>
</feature>
<evidence type="ECO:0000313" key="2">
    <source>
        <dbReference type="EMBL" id="JAD73816.1"/>
    </source>
</evidence>
<feature type="compositionally biased region" description="Low complexity" evidence="1">
    <location>
        <begin position="13"/>
        <end position="24"/>
    </location>
</feature>
<reference evidence="2" key="1">
    <citation type="submission" date="2014-09" db="EMBL/GenBank/DDBJ databases">
        <authorList>
            <person name="Magalhaes I.L.F."/>
            <person name="Oliveira U."/>
            <person name="Santos F.R."/>
            <person name="Vidigal T.H.D.A."/>
            <person name="Brescovit A.D."/>
            <person name="Santos A.J."/>
        </authorList>
    </citation>
    <scope>NUCLEOTIDE SEQUENCE</scope>
    <source>
        <tissue evidence="2">Shoot tissue taken approximately 20 cm above the soil surface</tissue>
    </source>
</reference>
<name>A0A0A9CDZ6_ARUDO</name>